<protein>
    <recommendedName>
        <fullName evidence="3">MotA/TolQ/ExbB proton channel domain-containing protein</fullName>
    </recommendedName>
</protein>
<evidence type="ECO:0000313" key="2">
    <source>
        <dbReference type="EMBL" id="SVC10638.1"/>
    </source>
</evidence>
<name>A0A382JFZ8_9ZZZZ</name>
<feature type="transmembrane region" description="Helical" evidence="1">
    <location>
        <begin position="142"/>
        <end position="165"/>
    </location>
</feature>
<accession>A0A382JFZ8</accession>
<proteinExistence type="predicted"/>
<sequence length="307" mass="33983">NVIIVLALVFGLSFNVYNLSKLNNDYSILANFNIHKAPQVFLNSSLILKNIAQQMHEVDGRYFFKSSVIEKILESVDMSLMSLRETSRYLVGLLVFLGLLGTFWGLLKTIGSVGSVIGGLGIDDTNVAGFFNSLKDGLNAPLQGMSVAFSSSLLGLAGSLILGFVDLNLGQAQNKFTQFLEKTLQRNSSPDLINTASSDSATLSAIQKIYDNLDSLVYTLKETSQHQSQIFSYMQSLTEQMKDLNSNSREQDKKLSNFLSTQLNTQSSMLQLTSQLSQEGLIDKQTKKYFENIDKGIQQLLSQSKKK</sequence>
<feature type="non-terminal residue" evidence="2">
    <location>
        <position position="1"/>
    </location>
</feature>
<feature type="transmembrane region" description="Helical" evidence="1">
    <location>
        <begin position="89"/>
        <end position="107"/>
    </location>
</feature>
<reference evidence="2" key="1">
    <citation type="submission" date="2018-05" db="EMBL/GenBank/DDBJ databases">
        <authorList>
            <person name="Lanie J.A."/>
            <person name="Ng W.-L."/>
            <person name="Kazmierczak K.M."/>
            <person name="Andrzejewski T.M."/>
            <person name="Davidsen T.M."/>
            <person name="Wayne K.J."/>
            <person name="Tettelin H."/>
            <person name="Glass J.I."/>
            <person name="Rusch D."/>
            <person name="Podicherti R."/>
            <person name="Tsui H.-C.T."/>
            <person name="Winkler M.E."/>
        </authorList>
    </citation>
    <scope>NUCLEOTIDE SEQUENCE</scope>
</reference>
<dbReference type="AlphaFoldDB" id="A0A382JFZ8"/>
<evidence type="ECO:0008006" key="3">
    <source>
        <dbReference type="Google" id="ProtNLM"/>
    </source>
</evidence>
<keyword evidence="1" id="KW-1133">Transmembrane helix</keyword>
<gene>
    <name evidence="2" type="ORF">METZ01_LOCUS263492</name>
</gene>
<organism evidence="2">
    <name type="scientific">marine metagenome</name>
    <dbReference type="NCBI Taxonomy" id="408172"/>
    <lineage>
        <taxon>unclassified sequences</taxon>
        <taxon>metagenomes</taxon>
        <taxon>ecological metagenomes</taxon>
    </lineage>
</organism>
<keyword evidence="1" id="KW-0812">Transmembrane</keyword>
<dbReference type="EMBL" id="UINC01073904">
    <property type="protein sequence ID" value="SVC10638.1"/>
    <property type="molecule type" value="Genomic_DNA"/>
</dbReference>
<evidence type="ECO:0000256" key="1">
    <source>
        <dbReference type="SAM" id="Phobius"/>
    </source>
</evidence>
<keyword evidence="1" id="KW-0472">Membrane</keyword>